<sequence length="504" mass="58013">MATTKEDLSSMMRPTFPLLLKASTVKDTGSVIKTYHDLNRQEKHFHDLEIERIFQEPFEQQLAAIDQMIERNRKVGVTSSHDSIKKDMDYAKEAYDKFLEAKTKKTRETLNHATGLLQGGLGFFPRLVGNNVGITNFFESAPFRQGFSMDSTHFRAALPKLFQGLTRIYLMTVVHHYYDSEVQDGDVSHADSSHQYLIFLQRLLEETVYTAQVQFHQLRLSFLLKTCGDPQHGHHCGAETDRDCTELGAKVYRALRENEDKMSNQQMASYIGIQLRTAYPALVWAVVVHDEDTDRDTPRRMEVQYNLKYRDRGIWLQRFGTERHSWLEKRERRNKVESWGVGDYGCFVCYRTRQTSGNMAIIFWADESVTEAPGLLNTFQTIRQNFHSAEIQKERYEIAAKDEENGGVTLAGGRLATEWMSEGGSNFMFAVVATSHNERTGNTVGMDLPSYHGLTFPMHFKDDYHQVLFWPEEAGRTASDLDGWLADASVPEPLLRKFRDQKEK</sequence>
<protein>
    <submittedName>
        <fullName evidence="1">Uncharacterized protein</fullName>
    </submittedName>
</protein>
<evidence type="ECO:0000313" key="2">
    <source>
        <dbReference type="Proteomes" id="UP000192578"/>
    </source>
</evidence>
<dbReference type="AlphaFoldDB" id="A0A9X6NIB5"/>
<comment type="caution">
    <text evidence="1">The sequence shown here is derived from an EMBL/GenBank/DDBJ whole genome shotgun (WGS) entry which is preliminary data.</text>
</comment>
<name>A0A9X6NIB5_HYPEX</name>
<evidence type="ECO:0000313" key="1">
    <source>
        <dbReference type="EMBL" id="OWA53213.1"/>
    </source>
</evidence>
<keyword evidence="2" id="KW-1185">Reference proteome</keyword>
<dbReference type="EMBL" id="MTYJ01000308">
    <property type="protein sequence ID" value="OWA53213.1"/>
    <property type="molecule type" value="Genomic_DNA"/>
</dbReference>
<accession>A0A9X6NIB5</accession>
<reference evidence="2" key="1">
    <citation type="submission" date="2017-01" db="EMBL/GenBank/DDBJ databases">
        <title>Comparative genomics of anhydrobiosis in the tardigrade Hypsibius dujardini.</title>
        <authorList>
            <person name="Yoshida Y."/>
            <person name="Koutsovoulos G."/>
            <person name="Laetsch D."/>
            <person name="Stevens L."/>
            <person name="Kumar S."/>
            <person name="Horikawa D."/>
            <person name="Ishino K."/>
            <person name="Komine S."/>
            <person name="Tomita M."/>
            <person name="Blaxter M."/>
            <person name="Arakawa K."/>
        </authorList>
    </citation>
    <scope>NUCLEOTIDE SEQUENCE [LARGE SCALE GENOMIC DNA]</scope>
    <source>
        <strain evidence="2">Z151</strain>
    </source>
</reference>
<organism evidence="1 2">
    <name type="scientific">Hypsibius exemplaris</name>
    <name type="common">Freshwater tardigrade</name>
    <dbReference type="NCBI Taxonomy" id="2072580"/>
    <lineage>
        <taxon>Eukaryota</taxon>
        <taxon>Metazoa</taxon>
        <taxon>Ecdysozoa</taxon>
        <taxon>Tardigrada</taxon>
        <taxon>Eutardigrada</taxon>
        <taxon>Parachela</taxon>
        <taxon>Hypsibioidea</taxon>
        <taxon>Hypsibiidae</taxon>
        <taxon>Hypsibius</taxon>
    </lineage>
</organism>
<proteinExistence type="predicted"/>
<gene>
    <name evidence="1" type="ORF">BV898_17646</name>
</gene>
<dbReference type="Proteomes" id="UP000192578">
    <property type="component" value="Unassembled WGS sequence"/>
</dbReference>